<feature type="compositionally biased region" description="Basic and acidic residues" evidence="6">
    <location>
        <begin position="291"/>
        <end position="304"/>
    </location>
</feature>
<dbReference type="OMA" id="YQYLELP"/>
<feature type="domain" description="TF-B3" evidence="7">
    <location>
        <begin position="29"/>
        <end position="122"/>
    </location>
</feature>
<keyword evidence="8" id="KW-1185">Reference proteome</keyword>
<dbReference type="AlphaFoldDB" id="A0A1U7ZKC2"/>
<dbReference type="PANTHER" id="PTHR31920">
    <property type="entry name" value="B3 DOMAIN-CONTAINING"/>
    <property type="match status" value="1"/>
</dbReference>
<feature type="region of interest" description="Disordered" evidence="6">
    <location>
        <begin position="135"/>
        <end position="167"/>
    </location>
</feature>
<dbReference type="GO" id="GO:0005634">
    <property type="term" value="C:nucleus"/>
    <property type="evidence" value="ECO:0007669"/>
    <property type="project" value="UniProtKB-SubCell"/>
</dbReference>
<protein>
    <submittedName>
        <fullName evidence="9">B3 domain-containing protein Os01g0905400-like isoform X1</fullName>
    </submittedName>
</protein>
<keyword evidence="3" id="KW-0238">DNA-binding</keyword>
<comment type="subcellular location">
    <subcellularLocation>
        <location evidence="1">Nucleus</location>
    </subcellularLocation>
</comment>
<dbReference type="eggNOG" id="ENOG502RXIH">
    <property type="taxonomic scope" value="Eukaryota"/>
</dbReference>
<dbReference type="RefSeq" id="XP_010248803.1">
    <property type="nucleotide sequence ID" value="XM_010250501.2"/>
</dbReference>
<dbReference type="Gene3D" id="2.40.330.10">
    <property type="entry name" value="DNA-binding pseudobarrel domain"/>
    <property type="match status" value="2"/>
</dbReference>
<dbReference type="InterPro" id="IPR015300">
    <property type="entry name" value="DNA-bd_pseudobarrel_sf"/>
</dbReference>
<dbReference type="InParanoid" id="A0A1U7ZKC2"/>
<keyword evidence="2" id="KW-0805">Transcription regulation</keyword>
<dbReference type="STRING" id="4432.A0A1U7ZKC2"/>
<keyword evidence="4" id="KW-0804">Transcription</keyword>
<proteinExistence type="predicted"/>
<dbReference type="PANTHER" id="PTHR31920:SF145">
    <property type="entry name" value="B3 DOMAIN-CONTAINING PROTEIN REM20-LIKE ISOFORM X1"/>
    <property type="match status" value="1"/>
</dbReference>
<dbReference type="InterPro" id="IPR003340">
    <property type="entry name" value="B3_DNA-bd"/>
</dbReference>
<evidence type="ECO:0000256" key="3">
    <source>
        <dbReference type="ARBA" id="ARBA00023125"/>
    </source>
</evidence>
<dbReference type="CDD" id="cd10017">
    <property type="entry name" value="B3_DNA"/>
    <property type="match status" value="2"/>
</dbReference>
<dbReference type="SUPFAM" id="SSF101936">
    <property type="entry name" value="DNA-binding pseudobarrel domain"/>
    <property type="match status" value="2"/>
</dbReference>
<dbReference type="Proteomes" id="UP000189703">
    <property type="component" value="Unplaced"/>
</dbReference>
<evidence type="ECO:0000313" key="8">
    <source>
        <dbReference type="Proteomes" id="UP000189703"/>
    </source>
</evidence>
<dbReference type="KEGG" id="nnu:104591600"/>
<dbReference type="GO" id="GO:0003677">
    <property type="term" value="F:DNA binding"/>
    <property type="evidence" value="ECO:0007669"/>
    <property type="project" value="UniProtKB-KW"/>
</dbReference>
<name>A0A1U7ZKC2_NELNU</name>
<evidence type="ECO:0000259" key="7">
    <source>
        <dbReference type="PROSITE" id="PS50863"/>
    </source>
</evidence>
<evidence type="ECO:0000256" key="4">
    <source>
        <dbReference type="ARBA" id="ARBA00023163"/>
    </source>
</evidence>
<evidence type="ECO:0000256" key="6">
    <source>
        <dbReference type="SAM" id="MobiDB-lite"/>
    </source>
</evidence>
<evidence type="ECO:0000256" key="1">
    <source>
        <dbReference type="ARBA" id="ARBA00004123"/>
    </source>
</evidence>
<accession>A0A1U7ZKC2</accession>
<keyword evidence="5" id="KW-0539">Nucleus</keyword>
<gene>
    <name evidence="9" type="primary">LOC104591600</name>
</gene>
<dbReference type="SMART" id="SM01019">
    <property type="entry name" value="B3"/>
    <property type="match status" value="2"/>
</dbReference>
<dbReference type="Pfam" id="PF02362">
    <property type="entry name" value="B3"/>
    <property type="match status" value="2"/>
</dbReference>
<evidence type="ECO:0000313" key="9">
    <source>
        <dbReference type="RefSeq" id="XP_010248803.1"/>
    </source>
</evidence>
<sequence>MACKMETCKECIKKCLSLHGKRDSSPLATSFFKVMVGDKFKEVLFLPPKFVRELASLVGKKTCLEDSNGERWKVNVSTVDGSLAFQQGWDKFASDHSLQEGYFLVFSYIIGSHFVVKIFDKSTCEKLSFSERTNVTTNGTTGKRKRAKSKHPSDGFPTEARKSAPTNGPCKIIDRVSINEQGSSSTVISSDIEIIECDAKDMEKVPVANGNKRPQDLPKVDCAEVPYYMIDRNSITEQGESFSLFDLSKFEMLGSTSDCKKSNKISVNVEKEKCPYGDERSEIPPAPLEQGRVDKNPVADESSERPQTLLEEGRFHNDPVADTNRAAPFDGSGFKMSEEKWNAEDMPRVPQITESCYQNSPTLPQTTCLVDLVENERGNEILNRAINQGAGKCPERKSQEEHTPFVGISRSICPITWTSDHSVTVAGKKLPRVVKEEHVEITKEVHAAKEPKVIKEEFEENAYSTLKDQVKVCKMVKTEIVDSIDLPSPNLGDFCIPVSTVTQSWLELPRETQPLAYRVRSRTERKIIFLQDSAMRVWPVLYHERPGFKVLASGWEAFAEANNIQQGDVCVFGLKNESEGLYQVRVAKK</sequence>
<organism evidence="8 9">
    <name type="scientific">Nelumbo nucifera</name>
    <name type="common">Sacred lotus</name>
    <dbReference type="NCBI Taxonomy" id="4432"/>
    <lineage>
        <taxon>Eukaryota</taxon>
        <taxon>Viridiplantae</taxon>
        <taxon>Streptophyta</taxon>
        <taxon>Embryophyta</taxon>
        <taxon>Tracheophyta</taxon>
        <taxon>Spermatophyta</taxon>
        <taxon>Magnoliopsida</taxon>
        <taxon>Proteales</taxon>
        <taxon>Nelumbonaceae</taxon>
        <taxon>Nelumbo</taxon>
    </lineage>
</organism>
<dbReference type="PROSITE" id="PS50863">
    <property type="entry name" value="B3"/>
    <property type="match status" value="2"/>
</dbReference>
<dbReference type="InterPro" id="IPR050655">
    <property type="entry name" value="Plant_B3_domain"/>
</dbReference>
<reference evidence="9" key="1">
    <citation type="submission" date="2025-08" db="UniProtKB">
        <authorList>
            <consortium name="RefSeq"/>
        </authorList>
    </citation>
    <scope>IDENTIFICATION</scope>
</reference>
<feature type="region of interest" description="Disordered" evidence="6">
    <location>
        <begin position="274"/>
        <end position="312"/>
    </location>
</feature>
<dbReference type="OrthoDB" id="635132at2759"/>
<dbReference type="GeneID" id="104591600"/>
<evidence type="ECO:0000256" key="2">
    <source>
        <dbReference type="ARBA" id="ARBA00023015"/>
    </source>
</evidence>
<evidence type="ECO:0000256" key="5">
    <source>
        <dbReference type="ARBA" id="ARBA00023242"/>
    </source>
</evidence>
<feature type="domain" description="TF-B3" evidence="7">
    <location>
        <begin position="491"/>
        <end position="589"/>
    </location>
</feature>